<feature type="transmembrane region" description="Helical" evidence="1">
    <location>
        <begin position="33"/>
        <end position="50"/>
    </location>
</feature>
<dbReference type="PANTHER" id="PTHR36111:SF2">
    <property type="entry name" value="INNER MEMBRANE PROTEIN"/>
    <property type="match status" value="1"/>
</dbReference>
<sequence length="242" mass="26165">MPIGIIINSFSIIIGGLLGGFLGHLLSEDFKEQITLIFGVCSMAMGIPSISQMANMPAVILAIILGTSLGLLLQFNQKINGAALLLQKPIAKFPQPTLKLSYDDYLSTLVTIVVLFCASGTGIFGSLTEGMTGDHTILIAKSILDFFTAAIFACNIGYVVSVIAIPQFIIFFGLFLFATVIFPLTTPSMILDFKACGGFLMLATGFRMIKVKMFPTADMIPAMLLVMPISWIWSTWIMPLFG</sequence>
<evidence type="ECO:0000313" key="2">
    <source>
        <dbReference type="EMBL" id="MBO0454740.1"/>
    </source>
</evidence>
<protein>
    <submittedName>
        <fullName evidence="2">DUF554 domain-containing protein</fullName>
    </submittedName>
</protein>
<comment type="caution">
    <text evidence="2">The sequence shown here is derived from an EMBL/GenBank/DDBJ whole genome shotgun (WGS) entry which is preliminary data.</text>
</comment>
<dbReference type="PANTHER" id="PTHR36111">
    <property type="entry name" value="INNER MEMBRANE PROTEIN-RELATED"/>
    <property type="match status" value="1"/>
</dbReference>
<dbReference type="InterPro" id="IPR007563">
    <property type="entry name" value="DUF554"/>
</dbReference>
<keyword evidence="1" id="KW-0472">Membrane</keyword>
<dbReference type="RefSeq" id="WP_207110467.1">
    <property type="nucleotide sequence ID" value="NZ_JAFLVR010000072.1"/>
</dbReference>
<accession>A0ABS3HPB6</accession>
<keyword evidence="1" id="KW-0812">Transmembrane</keyword>
<evidence type="ECO:0000256" key="1">
    <source>
        <dbReference type="SAM" id="Phobius"/>
    </source>
</evidence>
<proteinExistence type="predicted"/>
<feature type="transmembrane region" description="Helical" evidence="1">
    <location>
        <begin position="221"/>
        <end position="241"/>
    </location>
</feature>
<feature type="transmembrane region" description="Helical" evidence="1">
    <location>
        <begin position="105"/>
        <end position="125"/>
    </location>
</feature>
<feature type="transmembrane region" description="Helical" evidence="1">
    <location>
        <begin position="56"/>
        <end position="75"/>
    </location>
</feature>
<evidence type="ECO:0000313" key="3">
    <source>
        <dbReference type="Proteomes" id="UP000664495"/>
    </source>
</evidence>
<dbReference type="Pfam" id="PF04474">
    <property type="entry name" value="DUF554"/>
    <property type="match status" value="1"/>
</dbReference>
<name>A0ABS3HPB6_9ENTE</name>
<organism evidence="2 3">
    <name type="scientific">Candidatus Enterococcus murrayae</name>
    <dbReference type="NCBI Taxonomy" id="2815321"/>
    <lineage>
        <taxon>Bacteria</taxon>
        <taxon>Bacillati</taxon>
        <taxon>Bacillota</taxon>
        <taxon>Bacilli</taxon>
        <taxon>Lactobacillales</taxon>
        <taxon>Enterococcaceae</taxon>
        <taxon>Enterococcus</taxon>
    </lineage>
</organism>
<dbReference type="EMBL" id="JAFLVR010000072">
    <property type="protein sequence ID" value="MBO0454740.1"/>
    <property type="molecule type" value="Genomic_DNA"/>
</dbReference>
<keyword evidence="3" id="KW-1185">Reference proteome</keyword>
<gene>
    <name evidence="2" type="ORF">JZO85_20960</name>
</gene>
<dbReference type="Proteomes" id="UP000664495">
    <property type="component" value="Unassembled WGS sequence"/>
</dbReference>
<feature type="transmembrane region" description="Helical" evidence="1">
    <location>
        <begin position="6"/>
        <end position="26"/>
    </location>
</feature>
<feature type="transmembrane region" description="Helical" evidence="1">
    <location>
        <begin position="168"/>
        <end position="185"/>
    </location>
</feature>
<keyword evidence="1" id="KW-1133">Transmembrane helix</keyword>
<reference evidence="2 3" key="1">
    <citation type="submission" date="2021-03" db="EMBL/GenBank/DDBJ databases">
        <title>Enterococcal diversity collection.</title>
        <authorList>
            <person name="Gilmore M.S."/>
            <person name="Schwartzman J."/>
            <person name="Van Tyne D."/>
            <person name="Martin M."/>
            <person name="Earl A.M."/>
            <person name="Manson A.L."/>
            <person name="Straub T."/>
            <person name="Salamzade R."/>
            <person name="Saavedra J."/>
            <person name="Lebreton F."/>
            <person name="Prichula J."/>
            <person name="Schaufler K."/>
            <person name="Gaca A."/>
            <person name="Sgardioli B."/>
            <person name="Wagenaar J."/>
            <person name="Strong T."/>
        </authorList>
    </citation>
    <scope>NUCLEOTIDE SEQUENCE [LARGE SCALE GENOMIC DNA]</scope>
    <source>
        <strain evidence="2 3">MJM16</strain>
    </source>
</reference>
<feature type="transmembrane region" description="Helical" evidence="1">
    <location>
        <begin position="137"/>
        <end position="161"/>
    </location>
</feature>